<dbReference type="HOGENOM" id="CLU_1395981_0_0_1"/>
<dbReference type="OrthoDB" id="3432828at2759"/>
<gene>
    <name evidence="1" type="ORF">TESG_06131</name>
</gene>
<protein>
    <submittedName>
        <fullName evidence="1">Uncharacterized protein</fullName>
    </submittedName>
</protein>
<accession>F2S502</accession>
<keyword evidence="2" id="KW-1185">Reference proteome</keyword>
<name>F2S502_TRIT1</name>
<dbReference type="Proteomes" id="UP000009172">
    <property type="component" value="Unassembled WGS sequence"/>
</dbReference>
<proteinExistence type="predicted"/>
<reference evidence="2" key="1">
    <citation type="journal article" date="2012" name="MBio">
        <title>Comparative genome analysis of Trichophyton rubrum and related dermatophytes reveals candidate genes involved in infection.</title>
        <authorList>
            <person name="Martinez D.A."/>
            <person name="Oliver B.G."/>
            <person name="Graeser Y."/>
            <person name="Goldberg J.M."/>
            <person name="Li W."/>
            <person name="Martinez-Rossi N.M."/>
            <person name="Monod M."/>
            <person name="Shelest E."/>
            <person name="Barton R.C."/>
            <person name="Birch E."/>
            <person name="Brakhage A.A."/>
            <person name="Chen Z."/>
            <person name="Gurr S.J."/>
            <person name="Heiman D."/>
            <person name="Heitman J."/>
            <person name="Kosti I."/>
            <person name="Rossi A."/>
            <person name="Saif S."/>
            <person name="Samalova M."/>
            <person name="Saunders C.W."/>
            <person name="Shea T."/>
            <person name="Summerbell R.C."/>
            <person name="Xu J."/>
            <person name="Young S."/>
            <person name="Zeng Q."/>
            <person name="Birren B.W."/>
            <person name="Cuomo C.A."/>
            <person name="White T.C."/>
        </authorList>
    </citation>
    <scope>NUCLEOTIDE SEQUENCE [LARGE SCALE GENOMIC DNA]</scope>
    <source>
        <strain evidence="2">CBS 112818</strain>
    </source>
</reference>
<evidence type="ECO:0000313" key="1">
    <source>
        <dbReference type="EMBL" id="EGD98651.1"/>
    </source>
</evidence>
<organism evidence="1 2">
    <name type="scientific">Trichophyton tonsurans (strain CBS 112818)</name>
    <name type="common">Scalp ringworm fungus</name>
    <dbReference type="NCBI Taxonomy" id="647933"/>
    <lineage>
        <taxon>Eukaryota</taxon>
        <taxon>Fungi</taxon>
        <taxon>Dikarya</taxon>
        <taxon>Ascomycota</taxon>
        <taxon>Pezizomycotina</taxon>
        <taxon>Eurotiomycetes</taxon>
        <taxon>Eurotiomycetidae</taxon>
        <taxon>Onygenales</taxon>
        <taxon>Arthrodermataceae</taxon>
        <taxon>Trichophyton</taxon>
    </lineage>
</organism>
<evidence type="ECO:0000313" key="2">
    <source>
        <dbReference type="Proteomes" id="UP000009172"/>
    </source>
</evidence>
<dbReference type="AlphaFoldDB" id="F2S502"/>
<dbReference type="EMBL" id="GG698513">
    <property type="protein sequence ID" value="EGD98651.1"/>
    <property type="molecule type" value="Genomic_DNA"/>
</dbReference>
<sequence length="233" mass="26565">MEYGPKLTPVNRYTRRGAYAQYNTRIPGGYPPKVLMEELPRLLVRDRIDGISSAIPATPATTEKALEPITGTVVGKGVTEQGEPYTITADFVDISDKDLALFKNNPGNATTGLEKRGFGSKLNCDQWYENKYCYCGGAISNRGDCYWGSQEFCNMHKFKNFRNTSLYHVKWLPTVKIEYWVTNKCNHDRYVGDNCGGIFLDLIDWCEWSWMTAKGGHQNFDDCLFFRFDVNGR</sequence>